<evidence type="ECO:0000256" key="1">
    <source>
        <dbReference type="SAM" id="Phobius"/>
    </source>
</evidence>
<evidence type="ECO:0000313" key="3">
    <source>
        <dbReference type="EMBL" id="RPD91655.1"/>
    </source>
</evidence>
<accession>A0A3N4N8H7</accession>
<dbReference type="InterPro" id="IPR025588">
    <property type="entry name" value="YcxB-like_C"/>
</dbReference>
<name>A0A3N4N8H7_9FLAO</name>
<keyword evidence="1" id="KW-1133">Transmembrane helix</keyword>
<dbReference type="Proteomes" id="UP000270856">
    <property type="component" value="Unassembled WGS sequence"/>
</dbReference>
<gene>
    <name evidence="3" type="ORF">EGM88_14540</name>
</gene>
<dbReference type="Pfam" id="PF14317">
    <property type="entry name" value="YcxB"/>
    <property type="match status" value="1"/>
</dbReference>
<feature type="transmembrane region" description="Helical" evidence="1">
    <location>
        <begin position="57"/>
        <end position="78"/>
    </location>
</feature>
<sequence>MHLRYKLNSNDFLQQVLYYNSNNKTSKKQRLKVWLFVTLIIFSIALIIYFYKDQIEIGHYLGAIPILILGIFLFPYFYRNVLKKRFFKLVEENYKNNFGKEFHLFFQEKELEINDTTGTSKIDYSSLEKIIEIGTHFFFVINTGVYLIIPKSELDNVNIIRKKIKDIAVENQILFSSELDWKWK</sequence>
<dbReference type="RefSeq" id="WP_123899140.1">
    <property type="nucleotide sequence ID" value="NZ_RPFJ01000058.1"/>
</dbReference>
<feature type="transmembrane region" description="Helical" evidence="1">
    <location>
        <begin position="33"/>
        <end position="51"/>
    </location>
</feature>
<dbReference type="EMBL" id="RPFJ01000058">
    <property type="protein sequence ID" value="RPD91655.1"/>
    <property type="molecule type" value="Genomic_DNA"/>
</dbReference>
<dbReference type="OrthoDB" id="1121049at2"/>
<evidence type="ECO:0000313" key="4">
    <source>
        <dbReference type="Proteomes" id="UP000270856"/>
    </source>
</evidence>
<feature type="domain" description="YcxB-like C-terminal" evidence="2">
    <location>
        <begin position="106"/>
        <end position="156"/>
    </location>
</feature>
<keyword evidence="1" id="KW-0812">Transmembrane</keyword>
<reference evidence="3 4" key="1">
    <citation type="submission" date="2018-11" db="EMBL/GenBank/DDBJ databases">
        <title>Aureibaculum marinum gen. nov., sp. nov., a member of the family Flavobacteriaceae isolated from the Bohai Sea.</title>
        <authorList>
            <person name="Ji X."/>
        </authorList>
    </citation>
    <scope>NUCLEOTIDE SEQUENCE [LARGE SCALE GENOMIC DNA]</scope>
    <source>
        <strain evidence="3 4">BH-SD17</strain>
    </source>
</reference>
<comment type="caution">
    <text evidence="3">The sequence shown here is derived from an EMBL/GenBank/DDBJ whole genome shotgun (WGS) entry which is preliminary data.</text>
</comment>
<keyword evidence="4" id="KW-1185">Reference proteome</keyword>
<keyword evidence="1" id="KW-0472">Membrane</keyword>
<proteinExistence type="predicted"/>
<protein>
    <recommendedName>
        <fullName evidence="2">YcxB-like C-terminal domain-containing protein</fullName>
    </recommendedName>
</protein>
<evidence type="ECO:0000259" key="2">
    <source>
        <dbReference type="Pfam" id="PF14317"/>
    </source>
</evidence>
<dbReference type="AlphaFoldDB" id="A0A3N4N8H7"/>
<organism evidence="3 4">
    <name type="scientific">Aureibaculum marinum</name>
    <dbReference type="NCBI Taxonomy" id="2487930"/>
    <lineage>
        <taxon>Bacteria</taxon>
        <taxon>Pseudomonadati</taxon>
        <taxon>Bacteroidota</taxon>
        <taxon>Flavobacteriia</taxon>
        <taxon>Flavobacteriales</taxon>
        <taxon>Flavobacteriaceae</taxon>
        <taxon>Aureibaculum</taxon>
    </lineage>
</organism>